<dbReference type="PANTHER" id="PTHR45923:SF2">
    <property type="entry name" value="PROTEIN SEY1"/>
    <property type="match status" value="1"/>
</dbReference>
<evidence type="ECO:0000256" key="9">
    <source>
        <dbReference type="SAM" id="MobiDB-lite"/>
    </source>
</evidence>
<evidence type="ECO:0000256" key="7">
    <source>
        <dbReference type="ARBA" id="ARBA00023136"/>
    </source>
</evidence>
<keyword evidence="13" id="KW-1185">Reference proteome</keyword>
<dbReference type="CDD" id="cd01851">
    <property type="entry name" value="GBP"/>
    <property type="match status" value="1"/>
</dbReference>
<dbReference type="InterPro" id="IPR008803">
    <property type="entry name" value="RHD3/Sey1"/>
</dbReference>
<feature type="compositionally biased region" description="Low complexity" evidence="9">
    <location>
        <begin position="18"/>
        <end position="27"/>
    </location>
</feature>
<evidence type="ECO:0000256" key="3">
    <source>
        <dbReference type="ARBA" id="ARBA00022801"/>
    </source>
</evidence>
<feature type="transmembrane region" description="Helical" evidence="10">
    <location>
        <begin position="764"/>
        <end position="783"/>
    </location>
</feature>
<keyword evidence="4 8" id="KW-0256">Endoplasmic reticulum</keyword>
<evidence type="ECO:0000256" key="8">
    <source>
        <dbReference type="HAMAP-Rule" id="MF_03109"/>
    </source>
</evidence>
<dbReference type="GeneID" id="66115000"/>
<keyword evidence="7 8" id="KW-0472">Membrane</keyword>
<dbReference type="GO" id="GO:0005789">
    <property type="term" value="C:endoplasmic reticulum membrane"/>
    <property type="evidence" value="ECO:0007669"/>
    <property type="project" value="UniProtKB-SubCell"/>
</dbReference>
<dbReference type="HAMAP" id="MF_03109">
    <property type="entry name" value="Sey1"/>
    <property type="match status" value="1"/>
</dbReference>
<dbReference type="OrthoDB" id="1597724at2759"/>
<dbReference type="Gene3D" id="3.40.50.300">
    <property type="entry name" value="P-loop containing nucleotide triphosphate hydrolases"/>
    <property type="match status" value="1"/>
</dbReference>
<reference evidence="12" key="1">
    <citation type="submission" date="2021-03" db="EMBL/GenBank/DDBJ databases">
        <authorList>
            <person name="Palmer J.M."/>
        </authorList>
    </citation>
    <scope>NUCLEOTIDE SEQUENCE</scope>
    <source>
        <strain evidence="12">ARV_011</strain>
    </source>
</reference>
<evidence type="ECO:0000256" key="10">
    <source>
        <dbReference type="SAM" id="Phobius"/>
    </source>
</evidence>
<proteinExistence type="inferred from homology"/>
<evidence type="ECO:0000256" key="1">
    <source>
        <dbReference type="ARBA" id="ARBA00022692"/>
    </source>
</evidence>
<dbReference type="Pfam" id="PF05879">
    <property type="entry name" value="RHD3_GTPase"/>
    <property type="match status" value="1"/>
</dbReference>
<dbReference type="GO" id="GO:0005525">
    <property type="term" value="F:GTP binding"/>
    <property type="evidence" value="ECO:0007669"/>
    <property type="project" value="UniProtKB-UniRule"/>
</dbReference>
<comment type="similarity">
    <text evidence="8">Belongs to the TRAFAC class dynamin-like GTPase superfamily. GB1/RHD3 GTPase family. RHD3 subfamily.</text>
</comment>
<protein>
    <submittedName>
        <fullName evidence="12">Dynamin-like GTPase that mediates homotypic ER fusion</fullName>
    </submittedName>
</protein>
<dbReference type="GO" id="GO:0003924">
    <property type="term" value="F:GTPase activity"/>
    <property type="evidence" value="ECO:0007669"/>
    <property type="project" value="UniProtKB-UniRule"/>
</dbReference>
<evidence type="ECO:0000256" key="4">
    <source>
        <dbReference type="ARBA" id="ARBA00022824"/>
    </source>
</evidence>
<feature type="topological domain" description="Cytoplasmic" evidence="8">
    <location>
        <begin position="785"/>
        <end position="847"/>
    </location>
</feature>
<evidence type="ECO:0000256" key="5">
    <source>
        <dbReference type="ARBA" id="ARBA00022989"/>
    </source>
</evidence>
<keyword evidence="2 8" id="KW-0547">Nucleotide-binding</keyword>
<gene>
    <name evidence="8 12" type="primary">SEY1</name>
    <name evidence="12" type="ORF">KQ657_001626</name>
</gene>
<dbReference type="PANTHER" id="PTHR45923">
    <property type="entry name" value="PROTEIN SEY1"/>
    <property type="match status" value="1"/>
</dbReference>
<dbReference type="Pfam" id="PF20428">
    <property type="entry name" value="Sey1_3HB"/>
    <property type="match status" value="1"/>
</dbReference>
<dbReference type="FunFam" id="3.40.50.300:FF:000727">
    <property type="entry name" value="Protein SEY1 homolog"/>
    <property type="match status" value="1"/>
</dbReference>
<dbReference type="InterPro" id="IPR030386">
    <property type="entry name" value="G_GB1_RHD3_dom"/>
</dbReference>
<keyword evidence="5 8" id="KW-1133">Transmembrane helix</keyword>
<feature type="binding site" evidence="8">
    <location>
        <begin position="73"/>
        <end position="80"/>
    </location>
    <ligand>
        <name>GTP</name>
        <dbReference type="ChEBI" id="CHEBI:37565"/>
    </ligand>
</feature>
<evidence type="ECO:0000313" key="13">
    <source>
        <dbReference type="Proteomes" id="UP000790833"/>
    </source>
</evidence>
<dbReference type="SUPFAM" id="SSF52540">
    <property type="entry name" value="P-loop containing nucleoside triphosphate hydrolases"/>
    <property type="match status" value="1"/>
</dbReference>
<keyword evidence="3 8" id="KW-0378">Hydrolase</keyword>
<sequence length="847" mass="96316">MSLPSPDLAETEAEELVSRVSGSSSSSFVPIDDKEDAIQVINEDKQFNGDLLSYVTATLLNVDKDYHIISVFGSQSTGKSTLLNRLFNTNFDVMDETQRRLQTTRGIWMAHSPLVNHTFNSKEKKEGIRNKNIFVMDVEGTDGRERGEDQDFERKAALFALATTEILIINIWETQVGLYQGANMGLLKTVFEVNLKLFGKAKSDTTSSSTSPVTKKISDHKVLLLFVIRDHLGVTPKEALAETITDDLLKMWDSLTKPSELSHFKFNDFFDIDFHTIGHKMLQPEKFEQDVKLLGDRLVNPSDTLFNPNYHHGVPVDGWALYAENCWDQIDNNKDLDLPTQQILVAQFKCEEFSKKSLDSFITKYTEYEPIGLVADDYEEIGRCLIDLKNDTLEEYDNLASLYNESIYEQKRTELSTQINAKVANLFNSHADKLRANSAEAFKKELIALKGRNFNKEGLKIRDDHRLKYLQKLSLLSIGGEISTDSNFAKLDETLSSIFITQQKAELRGVILKGLKKLSTGLTKEIQAQVGSPASTSWDDILAKFKCLTNEIISKYETDDAKGVYDFGLGTTGEENAKAIDEFKFKSWITFDEVSHKLLTKDSILALLKERFEDKFRYDANGVPRLYENTAELEVNFQDSKVYAMKVIKIFGFAKLSDETEIVPDYSIYDIKLRNTYFGINTIDDDDDEDEDNEDEGRRTCFAEVISEKDKAIILSKFKKEIDARFIETKKSIIQNVTQIPYYIYLIIMVLGWNEFMAILRNPLLTTLILVFGGGLYVLYRLGQLNQVIYVTKHFSNEALSLAKEQLRRVLIEDYDVHGRNLDGIGGQKNSGVDSENVVESIEMQDL</sequence>
<dbReference type="GO" id="GO:0016320">
    <property type="term" value="P:endoplasmic reticulum membrane fusion"/>
    <property type="evidence" value="ECO:0007669"/>
    <property type="project" value="TreeGrafter"/>
</dbReference>
<keyword evidence="6 8" id="KW-0342">GTP-binding</keyword>
<comment type="caution">
    <text evidence="12">The sequence shown here is derived from an EMBL/GenBank/DDBJ whole genome shotgun (WGS) entry which is preliminary data.</text>
</comment>
<dbReference type="AlphaFoldDB" id="A0A9P7V7W7"/>
<dbReference type="PROSITE" id="PS51715">
    <property type="entry name" value="G_GB1_RHD3"/>
    <property type="match status" value="1"/>
</dbReference>
<dbReference type="InterPro" id="IPR046758">
    <property type="entry name" value="Sey1/RHD3-like_3HB"/>
</dbReference>
<feature type="domain" description="GB1/RHD3-type G" evidence="11">
    <location>
        <begin position="63"/>
        <end position="310"/>
    </location>
</feature>
<evidence type="ECO:0000256" key="2">
    <source>
        <dbReference type="ARBA" id="ARBA00022741"/>
    </source>
</evidence>
<keyword evidence="1 8" id="KW-0812">Transmembrane</keyword>
<comment type="subcellular location">
    <subcellularLocation>
        <location evidence="8">Endoplasmic reticulum membrane</location>
        <topology evidence="8">Multi-pass membrane protein</topology>
    </subcellularLocation>
    <text evidence="8">Enriched in the cortical ER. Concentrated in punctae along the ER tubules.</text>
</comment>
<dbReference type="RefSeq" id="XP_043048081.1">
    <property type="nucleotide sequence ID" value="XM_043192417.1"/>
</dbReference>
<organism evidence="12 13">
    <name type="scientific">Scheffersomyces spartinae</name>
    <dbReference type="NCBI Taxonomy" id="45513"/>
    <lineage>
        <taxon>Eukaryota</taxon>
        <taxon>Fungi</taxon>
        <taxon>Dikarya</taxon>
        <taxon>Ascomycota</taxon>
        <taxon>Saccharomycotina</taxon>
        <taxon>Pichiomycetes</taxon>
        <taxon>Debaryomycetaceae</taxon>
        <taxon>Scheffersomyces</taxon>
    </lineage>
</organism>
<accession>A0A9P7V7W7</accession>
<feature type="topological domain" description="Lumenal" evidence="8">
    <location>
        <begin position="761"/>
        <end position="763"/>
    </location>
</feature>
<evidence type="ECO:0000256" key="6">
    <source>
        <dbReference type="ARBA" id="ARBA00023134"/>
    </source>
</evidence>
<feature type="region of interest" description="Disordered" evidence="9">
    <location>
        <begin position="1"/>
        <end position="27"/>
    </location>
</feature>
<feature type="topological domain" description="Cytoplasmic" evidence="8">
    <location>
        <begin position="1"/>
        <end position="739"/>
    </location>
</feature>
<dbReference type="InterPro" id="IPR027417">
    <property type="entry name" value="P-loop_NTPase"/>
</dbReference>
<name>A0A9P7V7W7_9ASCO</name>
<evidence type="ECO:0000313" key="12">
    <source>
        <dbReference type="EMBL" id="KAG7192531.1"/>
    </source>
</evidence>
<dbReference type="EMBL" id="JAHMUF010000017">
    <property type="protein sequence ID" value="KAG7192531.1"/>
    <property type="molecule type" value="Genomic_DNA"/>
</dbReference>
<evidence type="ECO:0000259" key="11">
    <source>
        <dbReference type="PROSITE" id="PS51715"/>
    </source>
</evidence>
<dbReference type="Proteomes" id="UP000790833">
    <property type="component" value="Unassembled WGS sequence"/>
</dbReference>